<gene>
    <name evidence="2" type="ORF">OS493_031336</name>
</gene>
<organism evidence="2 3">
    <name type="scientific">Desmophyllum pertusum</name>
    <dbReference type="NCBI Taxonomy" id="174260"/>
    <lineage>
        <taxon>Eukaryota</taxon>
        <taxon>Metazoa</taxon>
        <taxon>Cnidaria</taxon>
        <taxon>Anthozoa</taxon>
        <taxon>Hexacorallia</taxon>
        <taxon>Scleractinia</taxon>
        <taxon>Caryophylliina</taxon>
        <taxon>Caryophylliidae</taxon>
        <taxon>Desmophyllum</taxon>
    </lineage>
</organism>
<reference evidence="2" key="1">
    <citation type="submission" date="2023-01" db="EMBL/GenBank/DDBJ databases">
        <title>Genome assembly of the deep-sea coral Lophelia pertusa.</title>
        <authorList>
            <person name="Herrera S."/>
            <person name="Cordes E."/>
        </authorList>
    </citation>
    <scope>NUCLEOTIDE SEQUENCE</scope>
    <source>
        <strain evidence="2">USNM1676648</strain>
        <tissue evidence="2">Polyp</tissue>
    </source>
</reference>
<keyword evidence="3" id="KW-1185">Reference proteome</keyword>
<dbReference type="AlphaFoldDB" id="A0A9W9YWE3"/>
<dbReference type="Pfam" id="PF02010">
    <property type="entry name" value="REJ"/>
    <property type="match status" value="1"/>
</dbReference>
<dbReference type="EMBL" id="MU826861">
    <property type="protein sequence ID" value="KAJ7370600.1"/>
    <property type="molecule type" value="Genomic_DNA"/>
</dbReference>
<dbReference type="InterPro" id="IPR002859">
    <property type="entry name" value="PKD/REJ-like"/>
</dbReference>
<dbReference type="Proteomes" id="UP001163046">
    <property type="component" value="Unassembled WGS sequence"/>
</dbReference>
<feature type="domain" description="PKD/REJ-like" evidence="1">
    <location>
        <begin position="118"/>
        <end position="362"/>
    </location>
</feature>
<comment type="caution">
    <text evidence="2">The sequence shown here is derived from an EMBL/GenBank/DDBJ whole genome shotgun (WGS) entry which is preliminary data.</text>
</comment>
<sequence>MNSYSKFLRGSYPVNSSDIPLKPTPVITGPDTLSSCGNLTLSGSQSFGGGGRSLKFVWSLISPGSGDDVTEIQLANFLNASSFEEVTHSIIKATVPVPALMLSSNIRLNKGEVFVSEDLSIRTIGNCDRQIGQDSGAIKLEAKLLTVDPDQTSHALSCNWSCELQGGGSCVSVLDSISNCVTEVQSNLFLAGKTYKIRFWLCKPQSLYPIAVFNPGNNSFVLLTLPKGLLTPCSKYRFKLTVDDGSEVGVASLDVEVRTGPTSGSLSVEPMSVKALDTVTLSALQWTSAPDAVPLRYVFGVLVEEDVCDRSPPDPNDLTPDAINSLLRNAVEAPLQSGNVDAVVGALSSIIVTVQDSNDTTDELKSNISKKTQEVIVDIVGSAVIDQDIALPLLTTLIKTDAKAADNSSIVAQAAVTILKRLGDKPLTDEKARRLFKVDR</sequence>
<accession>A0A9W9YWE3</accession>
<protein>
    <recommendedName>
        <fullName evidence="1">PKD/REJ-like domain-containing protein</fullName>
    </recommendedName>
</protein>
<dbReference type="OrthoDB" id="5970478at2759"/>
<proteinExistence type="predicted"/>
<name>A0A9W9YWE3_9CNID</name>
<evidence type="ECO:0000313" key="2">
    <source>
        <dbReference type="EMBL" id="KAJ7370600.1"/>
    </source>
</evidence>
<evidence type="ECO:0000313" key="3">
    <source>
        <dbReference type="Proteomes" id="UP001163046"/>
    </source>
</evidence>
<evidence type="ECO:0000259" key="1">
    <source>
        <dbReference type="Pfam" id="PF02010"/>
    </source>
</evidence>